<evidence type="ECO:0000259" key="3">
    <source>
        <dbReference type="Pfam" id="PF00561"/>
    </source>
</evidence>
<feature type="region of interest" description="Disordered" evidence="2">
    <location>
        <begin position="1"/>
        <end position="30"/>
    </location>
</feature>
<dbReference type="STRING" id="1408163.A0A0F4YK93"/>
<evidence type="ECO:0000313" key="5">
    <source>
        <dbReference type="Proteomes" id="UP000053958"/>
    </source>
</evidence>
<evidence type="ECO:0000256" key="1">
    <source>
        <dbReference type="ARBA" id="ARBA00038097"/>
    </source>
</evidence>
<feature type="compositionally biased region" description="Basic and acidic residues" evidence="2">
    <location>
        <begin position="610"/>
        <end position="619"/>
    </location>
</feature>
<dbReference type="PANTHER" id="PTHR42886:SF29">
    <property type="entry name" value="PUMMELIG, ISOFORM A"/>
    <property type="match status" value="1"/>
</dbReference>
<keyword evidence="5" id="KW-1185">Reference proteome</keyword>
<feature type="region of interest" description="Disordered" evidence="2">
    <location>
        <begin position="273"/>
        <end position="292"/>
    </location>
</feature>
<proteinExistence type="inferred from homology"/>
<feature type="compositionally biased region" description="Basic and acidic residues" evidence="2">
    <location>
        <begin position="11"/>
        <end position="20"/>
    </location>
</feature>
<dbReference type="GeneID" id="25319633"/>
<dbReference type="GO" id="GO:0035965">
    <property type="term" value="P:cardiolipin acyl-chain remodeling"/>
    <property type="evidence" value="ECO:0007669"/>
    <property type="project" value="TreeGrafter"/>
</dbReference>
<comment type="caution">
    <text evidence="4">The sequence shown here is derived from an EMBL/GenBank/DDBJ whole genome shotgun (WGS) entry which is preliminary data.</text>
</comment>
<accession>A0A0F4YK93</accession>
<comment type="similarity">
    <text evidence="1">Belongs to the peptidase S33 family. ABHD4/ABHD5 subfamily.</text>
</comment>
<dbReference type="SUPFAM" id="SSF53474">
    <property type="entry name" value="alpha/beta-Hydrolases"/>
    <property type="match status" value="1"/>
</dbReference>
<feature type="compositionally biased region" description="Low complexity" evidence="2">
    <location>
        <begin position="435"/>
        <end position="450"/>
    </location>
</feature>
<dbReference type="EMBL" id="LASV01000428">
    <property type="protein sequence ID" value="KKA18692.1"/>
    <property type="molecule type" value="Genomic_DNA"/>
</dbReference>
<dbReference type="InterPro" id="IPR000073">
    <property type="entry name" value="AB_hydrolase_1"/>
</dbReference>
<dbReference type="GO" id="GO:0055088">
    <property type="term" value="P:lipid homeostasis"/>
    <property type="evidence" value="ECO:0007669"/>
    <property type="project" value="TreeGrafter"/>
</dbReference>
<dbReference type="OrthoDB" id="7457040at2759"/>
<dbReference type="GO" id="GO:0042171">
    <property type="term" value="F:lysophosphatidic acid acyltransferase activity"/>
    <property type="evidence" value="ECO:0007669"/>
    <property type="project" value="TreeGrafter"/>
</dbReference>
<sequence>MTSETLSQSDEEARPRKQAKEPYSVRPSSTSGWFPLSYKEGFSQWYRQVLTAVFHQWAKIPAAAAEQKVLSFMPYLQQAPTQRQTGNTADSPDASNGGTDSLRAVDHSQKGEETANSVNDPYGPRLWRSRMVELSGKDRALNEFSVERVGEKTEHNLVILHGYGIGLGMFYKNFEPLSRAKGWRLYALDMLGMGRSTRPPFKIKAKDRLEAVKEAEDWFIDALEEWRVKRKIERFTLMGHSLGGYMAVAYALKYPGHLNKLILASPVGIPENPYATNEDLPEPSESSLSNEFTQDQEDIAGNSKRGDPEISGTMTVPRRQLPRWFTYLWDANVSPFTLVRWSGPLGPRLVSGWTHRRFSHLPPAEAQALHEYSYSIFRLRGSGEYALAYILAPGAYARSPLIRRIHGVGRQIIRQSSAEAADSAASSSSDSFTSLSSSASSATSSSSSSAPPKRENGIPIVFMYGDHDWMDARGGYAAKAKIEEEKRRILRNASPEEREADNGSAKVIIIKKAGHHLFLDAWEEFNEVVLEEMEDVRRREEKQRQRQNTYLHMYLPRNLFIYLFIVKMVWFKYQDISTYVTSRRTRRTASSSSSLSLDKKRSATATCRIRMRDERRRGDGSPVSSTLGDRQPGLVVSINANANAGAVVNATTLRADRVGRSFPVVADEVDEERRRRPRRQFLRWRQCQLFMILLLLLSFDRSSRK</sequence>
<gene>
    <name evidence="4" type="ORF">T310_7357</name>
</gene>
<dbReference type="RefSeq" id="XP_013325304.1">
    <property type="nucleotide sequence ID" value="XM_013469850.1"/>
</dbReference>
<evidence type="ECO:0000313" key="4">
    <source>
        <dbReference type="EMBL" id="KKA18692.1"/>
    </source>
</evidence>
<evidence type="ECO:0000256" key="2">
    <source>
        <dbReference type="SAM" id="MobiDB-lite"/>
    </source>
</evidence>
<dbReference type="InterPro" id="IPR029058">
    <property type="entry name" value="AB_hydrolase_fold"/>
</dbReference>
<dbReference type="GO" id="GO:0006654">
    <property type="term" value="P:phosphatidic acid biosynthetic process"/>
    <property type="evidence" value="ECO:0007669"/>
    <property type="project" value="TreeGrafter"/>
</dbReference>
<name>A0A0F4YK93_RASE3</name>
<dbReference type="Gene3D" id="3.40.50.1820">
    <property type="entry name" value="alpha/beta hydrolase"/>
    <property type="match status" value="1"/>
</dbReference>
<feature type="domain" description="AB hydrolase-1" evidence="3">
    <location>
        <begin position="157"/>
        <end position="285"/>
    </location>
</feature>
<dbReference type="PANTHER" id="PTHR42886">
    <property type="entry name" value="RE40534P-RELATED"/>
    <property type="match status" value="1"/>
</dbReference>
<feature type="compositionally biased region" description="Basic and acidic residues" evidence="2">
    <location>
        <begin position="103"/>
        <end position="113"/>
    </location>
</feature>
<dbReference type="Proteomes" id="UP000053958">
    <property type="component" value="Unassembled WGS sequence"/>
</dbReference>
<reference evidence="4 5" key="1">
    <citation type="submission" date="2015-04" db="EMBL/GenBank/DDBJ databases">
        <authorList>
            <person name="Heijne W.H."/>
            <person name="Fedorova N.D."/>
            <person name="Nierman W.C."/>
            <person name="Vollebregt A.W."/>
            <person name="Zhao Z."/>
            <person name="Wu L."/>
            <person name="Kumar M."/>
            <person name="Stam H."/>
            <person name="van den Berg M.A."/>
            <person name="Pel H.J."/>
        </authorList>
    </citation>
    <scope>NUCLEOTIDE SEQUENCE [LARGE SCALE GENOMIC DNA]</scope>
    <source>
        <strain evidence="4 5">CBS 393.64</strain>
    </source>
</reference>
<protein>
    <recommendedName>
        <fullName evidence="3">AB hydrolase-1 domain-containing protein</fullName>
    </recommendedName>
</protein>
<dbReference type="AlphaFoldDB" id="A0A0F4YK93"/>
<dbReference type="GO" id="GO:0005743">
    <property type="term" value="C:mitochondrial inner membrane"/>
    <property type="evidence" value="ECO:0007669"/>
    <property type="project" value="TreeGrafter"/>
</dbReference>
<feature type="region of interest" description="Disordered" evidence="2">
    <location>
        <begin position="435"/>
        <end position="454"/>
    </location>
</feature>
<feature type="compositionally biased region" description="Polar residues" evidence="2">
    <location>
        <begin position="80"/>
        <end position="99"/>
    </location>
</feature>
<organism evidence="4 5">
    <name type="scientific">Rasamsonia emersonii (strain ATCC 16479 / CBS 393.64 / IMI 116815)</name>
    <dbReference type="NCBI Taxonomy" id="1408163"/>
    <lineage>
        <taxon>Eukaryota</taxon>
        <taxon>Fungi</taxon>
        <taxon>Dikarya</taxon>
        <taxon>Ascomycota</taxon>
        <taxon>Pezizomycotina</taxon>
        <taxon>Eurotiomycetes</taxon>
        <taxon>Eurotiomycetidae</taxon>
        <taxon>Eurotiales</taxon>
        <taxon>Trichocomaceae</taxon>
        <taxon>Rasamsonia</taxon>
    </lineage>
</organism>
<feature type="region of interest" description="Disordered" evidence="2">
    <location>
        <begin position="80"/>
        <end position="120"/>
    </location>
</feature>
<feature type="region of interest" description="Disordered" evidence="2">
    <location>
        <begin position="590"/>
        <end position="630"/>
    </location>
</feature>
<dbReference type="GO" id="GO:0004623">
    <property type="term" value="F:phospholipase A2 activity"/>
    <property type="evidence" value="ECO:0007669"/>
    <property type="project" value="TreeGrafter"/>
</dbReference>
<dbReference type="Pfam" id="PF00561">
    <property type="entry name" value="Abhydrolase_1"/>
    <property type="match status" value="1"/>
</dbReference>